<sequence>MLPVLVRELIDYDCRNEDLNITTLLLLDVATCNMEDVEPRKEEIYLQLLRLSDFDRTEVLQCQLKIDRTIFYCEMHSHVAIVNGGRRKYVQELGADACRKLCDIESLILVSMVIDKI</sequence>
<dbReference type="EMBL" id="KQ981672">
    <property type="protein sequence ID" value="KYN38421.1"/>
    <property type="molecule type" value="Genomic_DNA"/>
</dbReference>
<proteinExistence type="predicted"/>
<dbReference type="Proteomes" id="UP000078541">
    <property type="component" value="Unassembled WGS sequence"/>
</dbReference>
<dbReference type="Pfam" id="PF24664">
    <property type="entry name" value="Monjiviricetes_fusion"/>
    <property type="match status" value="1"/>
</dbReference>
<protein>
    <submittedName>
        <fullName evidence="1">Uncharacterized protein</fullName>
    </submittedName>
</protein>
<reference evidence="1 2" key="1">
    <citation type="submission" date="2016-03" db="EMBL/GenBank/DDBJ databases">
        <title>Trachymyrmex septentrionalis WGS genome.</title>
        <authorList>
            <person name="Nygaard S."/>
            <person name="Hu H."/>
            <person name="Boomsma J."/>
            <person name="Zhang G."/>
        </authorList>
    </citation>
    <scope>NUCLEOTIDE SEQUENCE [LARGE SCALE GENOMIC DNA]</scope>
    <source>
        <strain evidence="1">Tsep2-gDNA-1</strain>
        <tissue evidence="1">Whole body</tissue>
    </source>
</reference>
<organism evidence="1 2">
    <name type="scientific">Trachymyrmex septentrionalis</name>
    <dbReference type="NCBI Taxonomy" id="34720"/>
    <lineage>
        <taxon>Eukaryota</taxon>
        <taxon>Metazoa</taxon>
        <taxon>Ecdysozoa</taxon>
        <taxon>Arthropoda</taxon>
        <taxon>Hexapoda</taxon>
        <taxon>Insecta</taxon>
        <taxon>Pterygota</taxon>
        <taxon>Neoptera</taxon>
        <taxon>Endopterygota</taxon>
        <taxon>Hymenoptera</taxon>
        <taxon>Apocrita</taxon>
        <taxon>Aculeata</taxon>
        <taxon>Formicoidea</taxon>
        <taxon>Formicidae</taxon>
        <taxon>Myrmicinae</taxon>
        <taxon>Trachymyrmex</taxon>
    </lineage>
</organism>
<evidence type="ECO:0000313" key="2">
    <source>
        <dbReference type="Proteomes" id="UP000078541"/>
    </source>
</evidence>
<evidence type="ECO:0000313" key="1">
    <source>
        <dbReference type="EMBL" id="KYN38421.1"/>
    </source>
</evidence>
<accession>A0A151JVW8</accession>
<dbReference type="AlphaFoldDB" id="A0A151JVW8"/>
<keyword evidence="2" id="KW-1185">Reference proteome</keyword>
<name>A0A151JVW8_9HYME</name>
<gene>
    <name evidence="1" type="ORF">ALC56_07197</name>
</gene>